<protein>
    <recommendedName>
        <fullName evidence="4">Secreted protein</fullName>
    </recommendedName>
</protein>
<sequence length="80" mass="9226">MLVQHRMVLSCFISLMTQGGQCCTEFLRQVNSRTLTKRRGGHESSSTELNVLPSNSLELLSWRCRITRACTEFMRAAWFL</sequence>
<feature type="chain" id="PRO_5005201191" description="Secreted protein" evidence="1">
    <location>
        <begin position="23"/>
        <end position="80"/>
    </location>
</feature>
<reference evidence="2 3" key="1">
    <citation type="submission" date="2015-04" db="EMBL/GenBank/DDBJ databases">
        <title>Complete genome sequence of Schizopora paradoxa KUC8140, a cosmopolitan wood degrader in East Asia.</title>
        <authorList>
            <consortium name="DOE Joint Genome Institute"/>
            <person name="Min B."/>
            <person name="Park H."/>
            <person name="Jang Y."/>
            <person name="Kim J.-J."/>
            <person name="Kim K.H."/>
            <person name="Pangilinan J."/>
            <person name="Lipzen A."/>
            <person name="Riley R."/>
            <person name="Grigoriev I.V."/>
            <person name="Spatafora J.W."/>
            <person name="Choi I.-G."/>
        </authorList>
    </citation>
    <scope>NUCLEOTIDE SEQUENCE [LARGE SCALE GENOMIC DNA]</scope>
    <source>
        <strain evidence="2 3">KUC8140</strain>
    </source>
</reference>
<accession>A0A0H2QY65</accession>
<dbReference type="InParanoid" id="A0A0H2QY65"/>
<dbReference type="AlphaFoldDB" id="A0A0H2QY65"/>
<keyword evidence="1" id="KW-0732">Signal</keyword>
<proteinExistence type="predicted"/>
<evidence type="ECO:0000313" key="2">
    <source>
        <dbReference type="EMBL" id="KLO04500.1"/>
    </source>
</evidence>
<name>A0A0H2QY65_9AGAM</name>
<gene>
    <name evidence="2" type="ORF">SCHPADRAFT_752534</name>
</gene>
<dbReference type="EMBL" id="KQ086520">
    <property type="protein sequence ID" value="KLO04500.1"/>
    <property type="molecule type" value="Genomic_DNA"/>
</dbReference>
<keyword evidence="3" id="KW-1185">Reference proteome</keyword>
<organism evidence="2 3">
    <name type="scientific">Schizopora paradoxa</name>
    <dbReference type="NCBI Taxonomy" id="27342"/>
    <lineage>
        <taxon>Eukaryota</taxon>
        <taxon>Fungi</taxon>
        <taxon>Dikarya</taxon>
        <taxon>Basidiomycota</taxon>
        <taxon>Agaricomycotina</taxon>
        <taxon>Agaricomycetes</taxon>
        <taxon>Hymenochaetales</taxon>
        <taxon>Schizoporaceae</taxon>
        <taxon>Schizopora</taxon>
    </lineage>
</organism>
<evidence type="ECO:0008006" key="4">
    <source>
        <dbReference type="Google" id="ProtNLM"/>
    </source>
</evidence>
<evidence type="ECO:0000256" key="1">
    <source>
        <dbReference type="SAM" id="SignalP"/>
    </source>
</evidence>
<dbReference type="Proteomes" id="UP000053477">
    <property type="component" value="Unassembled WGS sequence"/>
</dbReference>
<evidence type="ECO:0000313" key="3">
    <source>
        <dbReference type="Proteomes" id="UP000053477"/>
    </source>
</evidence>
<feature type="signal peptide" evidence="1">
    <location>
        <begin position="1"/>
        <end position="22"/>
    </location>
</feature>